<comment type="caution">
    <text evidence="2">The sequence shown here is derived from an EMBL/GenBank/DDBJ whole genome shotgun (WGS) entry which is preliminary data.</text>
</comment>
<evidence type="ECO:0000313" key="2">
    <source>
        <dbReference type="EMBL" id="RSD07442.1"/>
    </source>
</evidence>
<keyword evidence="1" id="KW-0472">Membrane</keyword>
<evidence type="ECO:0000313" key="3">
    <source>
        <dbReference type="Proteomes" id="UP000267081"/>
    </source>
</evidence>
<dbReference type="AlphaFoldDB" id="A0A3R9FEK2"/>
<name>A0A3R9FEK2_9PSEU</name>
<dbReference type="RefSeq" id="WP_125316641.1">
    <property type="nucleotide sequence ID" value="NZ_RSEC01000066.1"/>
</dbReference>
<dbReference type="Proteomes" id="UP000267081">
    <property type="component" value="Unassembled WGS sequence"/>
</dbReference>
<dbReference type="InterPro" id="IPR045428">
    <property type="entry name" value="EACC1"/>
</dbReference>
<reference evidence="2 3" key="1">
    <citation type="submission" date="2018-12" db="EMBL/GenBank/DDBJ databases">
        <title>Amycolatopsis eburnea sp. nov. actinomycete associate with arbuscular mycorrhiza fungal spore.</title>
        <authorList>
            <person name="Lumyong S."/>
            <person name="Chaiya L."/>
        </authorList>
    </citation>
    <scope>NUCLEOTIDE SEQUENCE [LARGE SCALE GENOMIC DNA]</scope>
    <source>
        <strain evidence="2 3">GLM-1</strain>
    </source>
</reference>
<dbReference type="Pfam" id="PF19953">
    <property type="entry name" value="EACC1"/>
    <property type="match status" value="1"/>
</dbReference>
<gene>
    <name evidence="2" type="ORF">EIY87_47245</name>
</gene>
<proteinExistence type="predicted"/>
<keyword evidence="1" id="KW-1133">Transmembrane helix</keyword>
<organism evidence="2 3">
    <name type="scientific">Amycolatopsis eburnea</name>
    <dbReference type="NCBI Taxonomy" id="2267691"/>
    <lineage>
        <taxon>Bacteria</taxon>
        <taxon>Bacillati</taxon>
        <taxon>Actinomycetota</taxon>
        <taxon>Actinomycetes</taxon>
        <taxon>Pseudonocardiales</taxon>
        <taxon>Pseudonocardiaceae</taxon>
        <taxon>Amycolatopsis</taxon>
    </lineage>
</organism>
<keyword evidence="1" id="KW-0812">Transmembrane</keyword>
<sequence>MPTYSLEVRDDDPAVRDRLHRQLRQELLGLDVDEARFAVDHELPPGAKADPAGIAAIVVSLATSPVLLQLAGAVRDWAKRSAGRKIVIRDGDRSLEITGASADDNQRVIEEFFADGQIEE</sequence>
<evidence type="ECO:0000256" key="1">
    <source>
        <dbReference type="SAM" id="Phobius"/>
    </source>
</evidence>
<keyword evidence="3" id="KW-1185">Reference proteome</keyword>
<dbReference type="OrthoDB" id="3697656at2"/>
<feature type="transmembrane region" description="Helical" evidence="1">
    <location>
        <begin position="52"/>
        <end position="74"/>
    </location>
</feature>
<dbReference type="EMBL" id="RSEC01000066">
    <property type="protein sequence ID" value="RSD07442.1"/>
    <property type="molecule type" value="Genomic_DNA"/>
</dbReference>
<accession>A0A3R9FEK2</accession>
<protein>
    <submittedName>
        <fullName evidence="2">Uncharacterized protein</fullName>
    </submittedName>
</protein>